<sequence>MESKIFKYDVYTYNFPKIIRDYLEVEELSEVKAEAREPSSENKNSLYKNMEQTILHKRLYEKLNSEEGEKFNQTFHQFIKDVVRPQYDEGIYYQSKPSHRILYSNAEGVSRFHRDRDYGHNQAEINYFLPLTKTYDTNSLWIESQEGKEDYKAMELEPGQFLRFNGVNLKHGAKNNLTGKSRVSFDFRIIPESRMPEEIKDTSNWKPEDKTNPLFNNAHNFAFCS</sequence>
<gene>
    <name evidence="1" type="ORF">RM529_03005</name>
</gene>
<evidence type="ECO:0000313" key="2">
    <source>
        <dbReference type="Proteomes" id="UP001248819"/>
    </source>
</evidence>
<dbReference type="RefSeq" id="WP_311483271.1">
    <property type="nucleotide sequence ID" value="NZ_JAVRHP010000008.1"/>
</dbReference>
<name>A0ABU3CS86_9FLAO</name>
<accession>A0ABU3CS86</accession>
<dbReference type="Gene3D" id="2.60.120.620">
    <property type="entry name" value="q2cbj1_9rhob like domain"/>
    <property type="match status" value="1"/>
</dbReference>
<protein>
    <submittedName>
        <fullName evidence="1">Uncharacterized protein</fullName>
    </submittedName>
</protein>
<comment type="caution">
    <text evidence="1">The sequence shown here is derived from an EMBL/GenBank/DDBJ whole genome shotgun (WGS) entry which is preliminary data.</text>
</comment>
<reference evidence="1 2" key="1">
    <citation type="submission" date="2023-09" db="EMBL/GenBank/DDBJ databases">
        <authorList>
            <person name="Rey-Velasco X."/>
        </authorList>
    </citation>
    <scope>NUCLEOTIDE SEQUENCE [LARGE SCALE GENOMIC DNA]</scope>
    <source>
        <strain evidence="1 2">F297</strain>
    </source>
</reference>
<keyword evidence="2" id="KW-1185">Reference proteome</keyword>
<dbReference type="SUPFAM" id="SSF51197">
    <property type="entry name" value="Clavaminate synthase-like"/>
    <property type="match status" value="1"/>
</dbReference>
<proteinExistence type="predicted"/>
<dbReference type="Proteomes" id="UP001248819">
    <property type="component" value="Unassembled WGS sequence"/>
</dbReference>
<organism evidence="1 2">
    <name type="scientific">Autumnicola edwardsiae</name>
    <dbReference type="NCBI Taxonomy" id="3075594"/>
    <lineage>
        <taxon>Bacteria</taxon>
        <taxon>Pseudomonadati</taxon>
        <taxon>Bacteroidota</taxon>
        <taxon>Flavobacteriia</taxon>
        <taxon>Flavobacteriales</taxon>
        <taxon>Flavobacteriaceae</taxon>
        <taxon>Autumnicola</taxon>
    </lineage>
</organism>
<evidence type="ECO:0000313" key="1">
    <source>
        <dbReference type="EMBL" id="MDT0649093.1"/>
    </source>
</evidence>
<dbReference type="EMBL" id="JAVRHP010000008">
    <property type="protein sequence ID" value="MDT0649093.1"/>
    <property type="molecule type" value="Genomic_DNA"/>
</dbReference>